<dbReference type="OrthoDB" id="407298at2759"/>
<dbReference type="InterPro" id="IPR036851">
    <property type="entry name" value="Chloroperoxidase-like_sf"/>
</dbReference>
<evidence type="ECO:0000256" key="5">
    <source>
        <dbReference type="ARBA" id="ARBA00023002"/>
    </source>
</evidence>
<keyword evidence="11" id="KW-1185">Reference proteome</keyword>
<dbReference type="AlphaFoldDB" id="A0A9P5X1U1"/>
<evidence type="ECO:0000256" key="1">
    <source>
        <dbReference type="ARBA" id="ARBA00001970"/>
    </source>
</evidence>
<protein>
    <submittedName>
        <fullName evidence="10">Aromatic peroxygenase</fullName>
    </submittedName>
</protein>
<evidence type="ECO:0000256" key="7">
    <source>
        <dbReference type="ARBA" id="ARBA00025795"/>
    </source>
</evidence>
<evidence type="ECO:0000256" key="8">
    <source>
        <dbReference type="SAM" id="SignalP"/>
    </source>
</evidence>
<dbReference type="SUPFAM" id="SSF47571">
    <property type="entry name" value="Cloroperoxidase"/>
    <property type="match status" value="1"/>
</dbReference>
<evidence type="ECO:0000259" key="9">
    <source>
        <dbReference type="PROSITE" id="PS51405"/>
    </source>
</evidence>
<keyword evidence="5" id="KW-0560">Oxidoreductase</keyword>
<dbReference type="Proteomes" id="UP000807342">
    <property type="component" value="Unassembled WGS sequence"/>
</dbReference>
<evidence type="ECO:0000313" key="10">
    <source>
        <dbReference type="EMBL" id="KAF9443253.1"/>
    </source>
</evidence>
<dbReference type="PANTHER" id="PTHR33577:SF16">
    <property type="entry name" value="HEME HALOPEROXIDASE FAMILY PROFILE DOMAIN-CONTAINING PROTEIN"/>
    <property type="match status" value="1"/>
</dbReference>
<dbReference type="PROSITE" id="PS51405">
    <property type="entry name" value="HEME_HALOPEROXIDASE"/>
    <property type="match status" value="1"/>
</dbReference>
<proteinExistence type="inferred from homology"/>
<comment type="similarity">
    <text evidence="7">Belongs to the chloroperoxidase family.</text>
</comment>
<reference evidence="10" key="1">
    <citation type="submission" date="2020-11" db="EMBL/GenBank/DDBJ databases">
        <authorList>
            <consortium name="DOE Joint Genome Institute"/>
            <person name="Ahrendt S."/>
            <person name="Riley R."/>
            <person name="Andreopoulos W."/>
            <person name="Labutti K."/>
            <person name="Pangilinan J."/>
            <person name="Ruiz-Duenas F.J."/>
            <person name="Barrasa J.M."/>
            <person name="Sanchez-Garcia M."/>
            <person name="Camarero S."/>
            <person name="Miyauchi S."/>
            <person name="Serrano A."/>
            <person name="Linde D."/>
            <person name="Babiker R."/>
            <person name="Drula E."/>
            <person name="Ayuso-Fernandez I."/>
            <person name="Pacheco R."/>
            <person name="Padilla G."/>
            <person name="Ferreira P."/>
            <person name="Barriuso J."/>
            <person name="Kellner H."/>
            <person name="Castanera R."/>
            <person name="Alfaro M."/>
            <person name="Ramirez L."/>
            <person name="Pisabarro A.G."/>
            <person name="Kuo A."/>
            <person name="Tritt A."/>
            <person name="Lipzen A."/>
            <person name="He G."/>
            <person name="Yan M."/>
            <person name="Ng V."/>
            <person name="Cullen D."/>
            <person name="Martin F."/>
            <person name="Rosso M.-N."/>
            <person name="Henrissat B."/>
            <person name="Hibbett D."/>
            <person name="Martinez A.T."/>
            <person name="Grigoriev I.V."/>
        </authorList>
    </citation>
    <scope>NUCLEOTIDE SEQUENCE</scope>
    <source>
        <strain evidence="10">MF-IS2</strain>
    </source>
</reference>
<dbReference type="Gene3D" id="1.10.489.10">
    <property type="entry name" value="Chloroperoxidase-like"/>
    <property type="match status" value="1"/>
</dbReference>
<name>A0A9P5X1U1_9AGAR</name>
<organism evidence="10 11">
    <name type="scientific">Macrolepiota fuliginosa MF-IS2</name>
    <dbReference type="NCBI Taxonomy" id="1400762"/>
    <lineage>
        <taxon>Eukaryota</taxon>
        <taxon>Fungi</taxon>
        <taxon>Dikarya</taxon>
        <taxon>Basidiomycota</taxon>
        <taxon>Agaricomycotina</taxon>
        <taxon>Agaricomycetes</taxon>
        <taxon>Agaricomycetidae</taxon>
        <taxon>Agaricales</taxon>
        <taxon>Agaricineae</taxon>
        <taxon>Agaricaceae</taxon>
        <taxon>Macrolepiota</taxon>
    </lineage>
</organism>
<evidence type="ECO:0000256" key="6">
    <source>
        <dbReference type="ARBA" id="ARBA00023004"/>
    </source>
</evidence>
<comment type="caution">
    <text evidence="10">The sequence shown here is derived from an EMBL/GenBank/DDBJ whole genome shotgun (WGS) entry which is preliminary data.</text>
</comment>
<dbReference type="InterPro" id="IPR000028">
    <property type="entry name" value="Chloroperoxidase"/>
</dbReference>
<sequence>MVSFVNFVSLALILASTASAFPAYGSLAGLTREELDAVLPSLDFKLPAPPPPPLNYTGIKLINDAAHPWKAPGPDDIRGPCPGLNTLANHGYLPRSGIVSPAEIISGLQECYNMENKFASFITYAAHLVDGNIVTDLLSIGPTTPKTGPTPPAPATAGGLNSHQLFEGDASMTRADAFWGDNHSFNQTLFDELSSFMDKYGNGRYTWDVAKEFRYQRILDSMTANPTFSFIMPRYFTAYAEATFPINLFVDGRMTVNRSLSKEDTLGFFKANQFPDDWYRVGVPMTTENMTDLVNAHPVRPGANTNGVNTYEPDPTSADLSPDQFCLIYVNFINDNVKSLYPNPTGNLLKALNINLQRFYDSIADQCPGQQQFPYGKPQ</sequence>
<keyword evidence="3" id="KW-0349">Heme</keyword>
<dbReference type="GO" id="GO:0004601">
    <property type="term" value="F:peroxidase activity"/>
    <property type="evidence" value="ECO:0007669"/>
    <property type="project" value="UniProtKB-KW"/>
</dbReference>
<dbReference type="PANTHER" id="PTHR33577">
    <property type="entry name" value="STERIGMATOCYSTIN BIOSYNTHESIS PEROXIDASE STCC-RELATED"/>
    <property type="match status" value="1"/>
</dbReference>
<feature type="domain" description="Heme haloperoxidase family profile" evidence="9">
    <location>
        <begin position="65"/>
        <end position="295"/>
    </location>
</feature>
<keyword evidence="8" id="KW-0732">Signal</keyword>
<dbReference type="Pfam" id="PF01328">
    <property type="entry name" value="Peroxidase_2"/>
    <property type="match status" value="1"/>
</dbReference>
<evidence type="ECO:0000256" key="4">
    <source>
        <dbReference type="ARBA" id="ARBA00022723"/>
    </source>
</evidence>
<dbReference type="GO" id="GO:0046872">
    <property type="term" value="F:metal ion binding"/>
    <property type="evidence" value="ECO:0007669"/>
    <property type="project" value="UniProtKB-KW"/>
</dbReference>
<feature type="signal peptide" evidence="8">
    <location>
        <begin position="1"/>
        <end position="20"/>
    </location>
</feature>
<keyword evidence="4" id="KW-0479">Metal-binding</keyword>
<comment type="cofactor">
    <cofactor evidence="1">
        <name>heme b</name>
        <dbReference type="ChEBI" id="CHEBI:60344"/>
    </cofactor>
</comment>
<evidence type="ECO:0000256" key="2">
    <source>
        <dbReference type="ARBA" id="ARBA00022559"/>
    </source>
</evidence>
<evidence type="ECO:0000313" key="11">
    <source>
        <dbReference type="Proteomes" id="UP000807342"/>
    </source>
</evidence>
<keyword evidence="2" id="KW-0575">Peroxidase</keyword>
<dbReference type="EMBL" id="MU151499">
    <property type="protein sequence ID" value="KAF9443253.1"/>
    <property type="molecule type" value="Genomic_DNA"/>
</dbReference>
<keyword evidence="6" id="KW-0408">Iron</keyword>
<accession>A0A9P5X1U1</accession>
<feature type="chain" id="PRO_5040109667" evidence="8">
    <location>
        <begin position="21"/>
        <end position="379"/>
    </location>
</feature>
<gene>
    <name evidence="10" type="ORF">P691DRAFT_843386</name>
</gene>
<evidence type="ECO:0000256" key="3">
    <source>
        <dbReference type="ARBA" id="ARBA00022617"/>
    </source>
</evidence>